<keyword evidence="9" id="KW-1185">Reference proteome</keyword>
<dbReference type="AlphaFoldDB" id="A0A1I4PRU5"/>
<name>A0A1I4PRU5_9FIRM</name>
<dbReference type="PANTHER" id="PTHR48069:SF3">
    <property type="entry name" value="DIHYDROFOLATE REDUCTASE"/>
    <property type="match status" value="1"/>
</dbReference>
<dbReference type="PROSITE" id="PS51330">
    <property type="entry name" value="DHFR_2"/>
    <property type="match status" value="1"/>
</dbReference>
<keyword evidence="6" id="KW-0560">Oxidoreductase</keyword>
<keyword evidence="5" id="KW-0521">NADP</keyword>
<organism evidence="8 9">
    <name type="scientific">Pelosinus propionicus DSM 13327</name>
    <dbReference type="NCBI Taxonomy" id="1123291"/>
    <lineage>
        <taxon>Bacteria</taxon>
        <taxon>Bacillati</taxon>
        <taxon>Bacillota</taxon>
        <taxon>Negativicutes</taxon>
        <taxon>Selenomonadales</taxon>
        <taxon>Sporomusaceae</taxon>
        <taxon>Pelosinus</taxon>
    </lineage>
</organism>
<evidence type="ECO:0000256" key="3">
    <source>
        <dbReference type="ARBA" id="ARBA00012856"/>
    </source>
</evidence>
<evidence type="ECO:0000313" key="8">
    <source>
        <dbReference type="EMBL" id="SFM30497.1"/>
    </source>
</evidence>
<keyword evidence="4" id="KW-0554">One-carbon metabolism</keyword>
<dbReference type="InterPro" id="IPR024072">
    <property type="entry name" value="DHFR-like_dom_sf"/>
</dbReference>
<dbReference type="OrthoDB" id="9808041at2"/>
<gene>
    <name evidence="8" type="ORF">SAMN04490355_107114</name>
</gene>
<dbReference type="InterPro" id="IPR012259">
    <property type="entry name" value="DHFR"/>
</dbReference>
<dbReference type="PRINTS" id="PR00070">
    <property type="entry name" value="DHFR"/>
</dbReference>
<dbReference type="GO" id="GO:0006730">
    <property type="term" value="P:one-carbon metabolic process"/>
    <property type="evidence" value="ECO:0007669"/>
    <property type="project" value="UniProtKB-KW"/>
</dbReference>
<evidence type="ECO:0000313" key="9">
    <source>
        <dbReference type="Proteomes" id="UP000199520"/>
    </source>
</evidence>
<protein>
    <recommendedName>
        <fullName evidence="3">dihydrofolate reductase</fullName>
        <ecNumber evidence="3">1.5.1.3</ecNumber>
    </recommendedName>
</protein>
<dbReference type="SUPFAM" id="SSF53597">
    <property type="entry name" value="Dihydrofolate reductase-like"/>
    <property type="match status" value="1"/>
</dbReference>
<sequence length="177" mass="20424">MKLIVAVDEQWGIGCNGKLLVTIPADMQHFKEKTKGKVVVMGRGTFESLPGPKPLQGRINIVLTKNIKIHWESVTLCHSLLQLFSCLSLYNSEDIFVIGGESVYRQCLPYCSEAYITKISNRHHADTCFPNLDKLPEWQCVEESSVQSYKDSTYRFTTYKNLEQRDWRIKKLMNNME</sequence>
<comment type="pathway">
    <text evidence="1">Cofactor biosynthesis; tetrahydrofolate biosynthesis; 5,6,7,8-tetrahydrofolate from 7,8-dihydrofolate: step 1/1.</text>
</comment>
<evidence type="ECO:0000256" key="5">
    <source>
        <dbReference type="ARBA" id="ARBA00022857"/>
    </source>
</evidence>
<proteinExistence type="inferred from homology"/>
<evidence type="ECO:0000256" key="1">
    <source>
        <dbReference type="ARBA" id="ARBA00004903"/>
    </source>
</evidence>
<evidence type="ECO:0000256" key="4">
    <source>
        <dbReference type="ARBA" id="ARBA00022563"/>
    </source>
</evidence>
<accession>A0A1I4PRU5</accession>
<dbReference type="GO" id="GO:0046655">
    <property type="term" value="P:folic acid metabolic process"/>
    <property type="evidence" value="ECO:0007669"/>
    <property type="project" value="TreeGrafter"/>
</dbReference>
<dbReference type="PANTHER" id="PTHR48069">
    <property type="entry name" value="DIHYDROFOLATE REDUCTASE"/>
    <property type="match status" value="1"/>
</dbReference>
<dbReference type="EMBL" id="FOTS01000071">
    <property type="protein sequence ID" value="SFM30497.1"/>
    <property type="molecule type" value="Genomic_DNA"/>
</dbReference>
<dbReference type="InterPro" id="IPR001796">
    <property type="entry name" value="DHFR_dom"/>
</dbReference>
<dbReference type="GO" id="GO:0046654">
    <property type="term" value="P:tetrahydrofolate biosynthetic process"/>
    <property type="evidence" value="ECO:0007669"/>
    <property type="project" value="UniProtKB-UniPathway"/>
</dbReference>
<evidence type="ECO:0000256" key="2">
    <source>
        <dbReference type="ARBA" id="ARBA00009539"/>
    </source>
</evidence>
<feature type="domain" description="DHFR" evidence="7">
    <location>
        <begin position="1"/>
        <end position="161"/>
    </location>
</feature>
<dbReference type="UniPathway" id="UPA00077">
    <property type="reaction ID" value="UER00158"/>
</dbReference>
<dbReference type="CDD" id="cd00209">
    <property type="entry name" value="DHFR"/>
    <property type="match status" value="1"/>
</dbReference>
<dbReference type="RefSeq" id="WP_090943796.1">
    <property type="nucleotide sequence ID" value="NZ_FOTS01000071.1"/>
</dbReference>
<dbReference type="Pfam" id="PF00186">
    <property type="entry name" value="DHFR_1"/>
    <property type="match status" value="1"/>
</dbReference>
<dbReference type="GO" id="GO:0004146">
    <property type="term" value="F:dihydrofolate reductase activity"/>
    <property type="evidence" value="ECO:0007669"/>
    <property type="project" value="UniProtKB-EC"/>
</dbReference>
<dbReference type="Proteomes" id="UP000199520">
    <property type="component" value="Unassembled WGS sequence"/>
</dbReference>
<dbReference type="Gene3D" id="3.40.430.10">
    <property type="entry name" value="Dihydrofolate Reductase, subunit A"/>
    <property type="match status" value="1"/>
</dbReference>
<comment type="similarity">
    <text evidence="2">Belongs to the dihydrofolate reductase family.</text>
</comment>
<evidence type="ECO:0000259" key="7">
    <source>
        <dbReference type="PROSITE" id="PS51330"/>
    </source>
</evidence>
<dbReference type="GO" id="GO:0050661">
    <property type="term" value="F:NADP binding"/>
    <property type="evidence" value="ECO:0007669"/>
    <property type="project" value="InterPro"/>
</dbReference>
<dbReference type="STRING" id="1123291.SAMN04490355_107114"/>
<reference evidence="9" key="1">
    <citation type="submission" date="2016-10" db="EMBL/GenBank/DDBJ databases">
        <authorList>
            <person name="Varghese N."/>
            <person name="Submissions S."/>
        </authorList>
    </citation>
    <scope>NUCLEOTIDE SEQUENCE [LARGE SCALE GENOMIC DNA]</scope>
    <source>
        <strain evidence="9">DSM 13327</strain>
    </source>
</reference>
<dbReference type="GO" id="GO:0046452">
    <property type="term" value="P:dihydrofolate metabolic process"/>
    <property type="evidence" value="ECO:0007669"/>
    <property type="project" value="TreeGrafter"/>
</dbReference>
<evidence type="ECO:0000256" key="6">
    <source>
        <dbReference type="ARBA" id="ARBA00023002"/>
    </source>
</evidence>
<dbReference type="EC" id="1.5.1.3" evidence="3"/>